<dbReference type="AlphaFoldDB" id="Q22SB8"/>
<dbReference type="EMBL" id="GG662845">
    <property type="protein sequence ID" value="EAR87854.2"/>
    <property type="molecule type" value="Genomic_DNA"/>
</dbReference>
<feature type="region of interest" description="Disordered" evidence="2">
    <location>
        <begin position="97"/>
        <end position="121"/>
    </location>
</feature>
<dbReference type="GeneID" id="7832655"/>
<dbReference type="KEGG" id="tet:TTHERM_00006180"/>
<gene>
    <name evidence="3" type="ORF">TTHERM_00006180</name>
</gene>
<name>Q22SB8_TETTS</name>
<reference evidence="4" key="1">
    <citation type="journal article" date="2006" name="PLoS Biol.">
        <title>Macronuclear genome sequence of the ciliate Tetrahymena thermophila, a model eukaryote.</title>
        <authorList>
            <person name="Eisen J.A."/>
            <person name="Coyne R.S."/>
            <person name="Wu M."/>
            <person name="Wu D."/>
            <person name="Thiagarajan M."/>
            <person name="Wortman J.R."/>
            <person name="Badger J.H."/>
            <person name="Ren Q."/>
            <person name="Amedeo P."/>
            <person name="Jones K.M."/>
            <person name="Tallon L.J."/>
            <person name="Delcher A.L."/>
            <person name="Salzberg S.L."/>
            <person name="Silva J.C."/>
            <person name="Haas B.J."/>
            <person name="Majoros W.H."/>
            <person name="Farzad M."/>
            <person name="Carlton J.M."/>
            <person name="Smith R.K. Jr."/>
            <person name="Garg J."/>
            <person name="Pearlman R.E."/>
            <person name="Karrer K.M."/>
            <person name="Sun L."/>
            <person name="Manning G."/>
            <person name="Elde N.C."/>
            <person name="Turkewitz A.P."/>
            <person name="Asai D.J."/>
            <person name="Wilkes D.E."/>
            <person name="Wang Y."/>
            <person name="Cai H."/>
            <person name="Collins K."/>
            <person name="Stewart B.A."/>
            <person name="Lee S.R."/>
            <person name="Wilamowska K."/>
            <person name="Weinberg Z."/>
            <person name="Ruzzo W.L."/>
            <person name="Wloga D."/>
            <person name="Gaertig J."/>
            <person name="Frankel J."/>
            <person name="Tsao C.-C."/>
            <person name="Gorovsky M.A."/>
            <person name="Keeling P.J."/>
            <person name="Waller R.F."/>
            <person name="Patron N.J."/>
            <person name="Cherry J.M."/>
            <person name="Stover N.A."/>
            <person name="Krieger C.J."/>
            <person name="del Toro C."/>
            <person name="Ryder H.F."/>
            <person name="Williamson S.C."/>
            <person name="Barbeau R.A."/>
            <person name="Hamilton E.P."/>
            <person name="Orias E."/>
        </authorList>
    </citation>
    <scope>NUCLEOTIDE SEQUENCE [LARGE SCALE GENOMIC DNA]</scope>
    <source>
        <strain evidence="4">SB210</strain>
    </source>
</reference>
<evidence type="ECO:0000256" key="2">
    <source>
        <dbReference type="SAM" id="MobiDB-lite"/>
    </source>
</evidence>
<dbReference type="InParanoid" id="Q22SB8"/>
<evidence type="ECO:0000313" key="4">
    <source>
        <dbReference type="Proteomes" id="UP000009168"/>
    </source>
</evidence>
<protein>
    <submittedName>
        <fullName evidence="3">Uncharacterized protein</fullName>
    </submittedName>
</protein>
<dbReference type="Proteomes" id="UP000009168">
    <property type="component" value="Unassembled WGS sequence"/>
</dbReference>
<keyword evidence="4" id="KW-1185">Reference proteome</keyword>
<dbReference type="HOGENOM" id="CLU_1339901_0_0_1"/>
<accession>Q22SB8</accession>
<sequence length="121" mass="14469">MKKVMEIQKQVYDTAKQKIQSNQKILEFFQLLINQIKNDENFIKENQDLKETVEELTAQLKIVLNDEKFSQNKEMIQNLLNQIEHLRTLKEYFKETFQQNSQESKDPSDSQKNNEKTSSKQ</sequence>
<feature type="coiled-coil region" evidence="1">
    <location>
        <begin position="39"/>
        <end position="66"/>
    </location>
</feature>
<keyword evidence="1" id="KW-0175">Coiled coil</keyword>
<feature type="compositionally biased region" description="Basic and acidic residues" evidence="2">
    <location>
        <begin position="103"/>
        <end position="121"/>
    </location>
</feature>
<proteinExistence type="predicted"/>
<evidence type="ECO:0000313" key="3">
    <source>
        <dbReference type="EMBL" id="EAR87854.2"/>
    </source>
</evidence>
<dbReference type="RefSeq" id="XP_001008099.2">
    <property type="nucleotide sequence ID" value="XM_001008099.2"/>
</dbReference>
<organism evidence="3 4">
    <name type="scientific">Tetrahymena thermophila (strain SB210)</name>
    <dbReference type="NCBI Taxonomy" id="312017"/>
    <lineage>
        <taxon>Eukaryota</taxon>
        <taxon>Sar</taxon>
        <taxon>Alveolata</taxon>
        <taxon>Ciliophora</taxon>
        <taxon>Intramacronucleata</taxon>
        <taxon>Oligohymenophorea</taxon>
        <taxon>Hymenostomatida</taxon>
        <taxon>Tetrahymenina</taxon>
        <taxon>Tetrahymenidae</taxon>
        <taxon>Tetrahymena</taxon>
    </lineage>
</organism>
<evidence type="ECO:0000256" key="1">
    <source>
        <dbReference type="SAM" id="Coils"/>
    </source>
</evidence>